<reference evidence="1" key="1">
    <citation type="submission" date="2018-01" db="EMBL/GenBank/DDBJ databases">
        <authorList>
            <person name="Clerissi C."/>
        </authorList>
    </citation>
    <scope>NUCLEOTIDE SEQUENCE</scope>
    <source>
        <strain evidence="1">Cupriavidus taiwanensis LMG 19430</strain>
    </source>
</reference>
<gene>
    <name evidence="1" type="ORF">CBM2586_B90206</name>
</gene>
<protein>
    <submittedName>
        <fullName evidence="1">Uncharacterized protein</fullName>
    </submittedName>
</protein>
<accession>A0A375CN38</accession>
<proteinExistence type="predicted"/>
<dbReference type="Proteomes" id="UP000257016">
    <property type="component" value="Unassembled WGS sequence"/>
</dbReference>
<evidence type="ECO:0000313" key="1">
    <source>
        <dbReference type="EMBL" id="SOY76262.1"/>
    </source>
</evidence>
<sequence length="43" mass="4660">MPIVVFGSHTPTSNFLTMVVRHVLAEHSEGLLLQLSKGAPCQL</sequence>
<organism evidence="1">
    <name type="scientific">Cupriavidus taiwanensis</name>
    <dbReference type="NCBI Taxonomy" id="164546"/>
    <lineage>
        <taxon>Bacteria</taxon>
        <taxon>Pseudomonadati</taxon>
        <taxon>Pseudomonadota</taxon>
        <taxon>Betaproteobacteria</taxon>
        <taxon>Burkholderiales</taxon>
        <taxon>Burkholderiaceae</taxon>
        <taxon>Cupriavidus</taxon>
    </lineage>
</organism>
<name>A0A375CN38_9BURK</name>
<comment type="caution">
    <text evidence="1">The sequence shown here is derived from an EMBL/GenBank/DDBJ whole genome shotgun (WGS) entry which is preliminary data.</text>
</comment>
<dbReference type="AlphaFoldDB" id="A0A375CN38"/>
<dbReference type="EMBL" id="OFSN01000027">
    <property type="protein sequence ID" value="SOY76262.1"/>
    <property type="molecule type" value="Genomic_DNA"/>
</dbReference>